<dbReference type="GO" id="GO:0003677">
    <property type="term" value="F:DNA binding"/>
    <property type="evidence" value="ECO:0007669"/>
    <property type="project" value="UniProtKB-KW"/>
</dbReference>
<dbReference type="PATRIC" id="fig|1254432.3.peg.5406"/>
<keyword evidence="3" id="KW-0238">DNA-binding</keyword>
<evidence type="ECO:0000256" key="3">
    <source>
        <dbReference type="ARBA" id="ARBA00023125"/>
    </source>
</evidence>
<dbReference type="Gene3D" id="1.10.10.10">
    <property type="entry name" value="Winged helix-like DNA-binding domain superfamily/Winged helix DNA-binding domain"/>
    <property type="match status" value="1"/>
</dbReference>
<evidence type="ECO:0000259" key="6">
    <source>
        <dbReference type="PROSITE" id="PS50931"/>
    </source>
</evidence>
<feature type="compositionally biased region" description="Basic and acidic residues" evidence="5">
    <location>
        <begin position="9"/>
        <end position="27"/>
    </location>
</feature>
<dbReference type="PANTHER" id="PTHR30118:SF15">
    <property type="entry name" value="TRANSCRIPTIONAL REGULATORY PROTEIN"/>
    <property type="match status" value="1"/>
</dbReference>
<dbReference type="EMBL" id="CP003969">
    <property type="protein sequence ID" value="AGP37246.1"/>
    <property type="molecule type" value="Genomic_DNA"/>
</dbReference>
<feature type="region of interest" description="Disordered" evidence="5">
    <location>
        <begin position="1"/>
        <end position="47"/>
    </location>
</feature>
<dbReference type="GO" id="GO:0003700">
    <property type="term" value="F:DNA-binding transcription factor activity"/>
    <property type="evidence" value="ECO:0007669"/>
    <property type="project" value="InterPro"/>
</dbReference>
<dbReference type="InterPro" id="IPR036388">
    <property type="entry name" value="WH-like_DNA-bd_sf"/>
</dbReference>
<dbReference type="KEGG" id="scu:SCE1572_23850"/>
<organism evidence="7 8">
    <name type="scientific">Sorangium cellulosum So0157-2</name>
    <dbReference type="NCBI Taxonomy" id="1254432"/>
    <lineage>
        <taxon>Bacteria</taxon>
        <taxon>Pseudomonadati</taxon>
        <taxon>Myxococcota</taxon>
        <taxon>Polyangia</taxon>
        <taxon>Polyangiales</taxon>
        <taxon>Polyangiaceae</taxon>
        <taxon>Sorangium</taxon>
    </lineage>
</organism>
<protein>
    <recommendedName>
        <fullName evidence="6">HTH lysR-type domain-containing protein</fullName>
    </recommendedName>
</protein>
<accession>S4XY06</accession>
<dbReference type="InterPro" id="IPR000847">
    <property type="entry name" value="LysR_HTH_N"/>
</dbReference>
<dbReference type="Proteomes" id="UP000014803">
    <property type="component" value="Chromosome"/>
</dbReference>
<reference evidence="7 8" key="1">
    <citation type="journal article" date="2013" name="Sci. Rep.">
        <title>Extraordinary expansion of a Sorangium cellulosum genome from an alkaline milieu.</title>
        <authorList>
            <person name="Han K."/>
            <person name="Li Z.F."/>
            <person name="Peng R."/>
            <person name="Zhu L.P."/>
            <person name="Zhou T."/>
            <person name="Wang L.G."/>
            <person name="Li S.G."/>
            <person name="Zhang X.B."/>
            <person name="Hu W."/>
            <person name="Wu Z.H."/>
            <person name="Qin N."/>
            <person name="Li Y.Z."/>
        </authorList>
    </citation>
    <scope>NUCLEOTIDE SEQUENCE [LARGE SCALE GENOMIC DNA]</scope>
    <source>
        <strain evidence="7 8">So0157-2</strain>
    </source>
</reference>
<dbReference type="CDD" id="cd08417">
    <property type="entry name" value="PBP2_Nitroaromatics_like"/>
    <property type="match status" value="1"/>
</dbReference>
<dbReference type="InterPro" id="IPR050389">
    <property type="entry name" value="LysR-type_TF"/>
</dbReference>
<feature type="compositionally biased region" description="Basic and acidic residues" evidence="5">
    <location>
        <begin position="38"/>
        <end position="47"/>
    </location>
</feature>
<dbReference type="Gene3D" id="3.40.190.10">
    <property type="entry name" value="Periplasmic binding protein-like II"/>
    <property type="match status" value="2"/>
</dbReference>
<dbReference type="STRING" id="1254432.SCE1572_23850"/>
<feature type="domain" description="HTH lysR-type" evidence="6">
    <location>
        <begin position="45"/>
        <end position="90"/>
    </location>
</feature>
<evidence type="ECO:0000256" key="5">
    <source>
        <dbReference type="SAM" id="MobiDB-lite"/>
    </source>
</evidence>
<dbReference type="eggNOG" id="COG0583">
    <property type="taxonomic scope" value="Bacteria"/>
</dbReference>
<dbReference type="InterPro" id="IPR037402">
    <property type="entry name" value="YidZ_PBP2"/>
</dbReference>
<dbReference type="Pfam" id="PF00126">
    <property type="entry name" value="HTH_1"/>
    <property type="match status" value="1"/>
</dbReference>
<dbReference type="PANTHER" id="PTHR30118">
    <property type="entry name" value="HTH-TYPE TRANSCRIPTIONAL REGULATOR LEUO-RELATED"/>
    <property type="match status" value="1"/>
</dbReference>
<evidence type="ECO:0000313" key="8">
    <source>
        <dbReference type="Proteomes" id="UP000014803"/>
    </source>
</evidence>
<sequence>MRTARRGAFARERAGDADELDRAEGRDRRRGGAQGARPLDEARDEQGHVTRAAARLGMTQPACSHALGRLRRALGDPLLVRGTRGAMVPTPRAEALAPGLRAALRGLASAIRGEARFDPGAARRTFRVATGDYAELVLLPPLLSLLAREAPGIDVWMLPLSLTREGVVAQLSSGAVDVVIGPPRRGWPEGLYLRPIFDERFRCVVRRGHPAARRALTLDRYCALSHLLVAPRGTPGSLVDDALAALGRSRRVAATVSHFLVAPHVVAATDLMATLGARIVDATAAPLGLAVLPPPLELAGFSFAMIWHERTHHDPAQRWLRDQLARAAS</sequence>
<evidence type="ECO:0000313" key="7">
    <source>
        <dbReference type="EMBL" id="AGP37246.1"/>
    </source>
</evidence>
<keyword evidence="4" id="KW-0804">Transcription</keyword>
<dbReference type="Pfam" id="PF03466">
    <property type="entry name" value="LysR_substrate"/>
    <property type="match status" value="1"/>
</dbReference>
<dbReference type="PRINTS" id="PR00039">
    <property type="entry name" value="HTHLYSR"/>
</dbReference>
<name>S4XY06_SORCE</name>
<dbReference type="AlphaFoldDB" id="S4XY06"/>
<gene>
    <name evidence="7" type="ORF">SCE1572_23850</name>
</gene>
<evidence type="ECO:0000256" key="2">
    <source>
        <dbReference type="ARBA" id="ARBA00023015"/>
    </source>
</evidence>
<dbReference type="PROSITE" id="PS50931">
    <property type="entry name" value="HTH_LYSR"/>
    <property type="match status" value="1"/>
</dbReference>
<dbReference type="SUPFAM" id="SSF53850">
    <property type="entry name" value="Periplasmic binding protein-like II"/>
    <property type="match status" value="1"/>
</dbReference>
<comment type="similarity">
    <text evidence="1">Belongs to the LysR transcriptional regulatory family.</text>
</comment>
<dbReference type="HOGENOM" id="CLU_039613_39_0_7"/>
<keyword evidence="2" id="KW-0805">Transcription regulation</keyword>
<evidence type="ECO:0000256" key="1">
    <source>
        <dbReference type="ARBA" id="ARBA00009437"/>
    </source>
</evidence>
<dbReference type="InterPro" id="IPR036390">
    <property type="entry name" value="WH_DNA-bd_sf"/>
</dbReference>
<dbReference type="InterPro" id="IPR005119">
    <property type="entry name" value="LysR_subst-bd"/>
</dbReference>
<dbReference type="SUPFAM" id="SSF46785">
    <property type="entry name" value="Winged helix' DNA-binding domain"/>
    <property type="match status" value="1"/>
</dbReference>
<proteinExistence type="inferred from homology"/>
<evidence type="ECO:0000256" key="4">
    <source>
        <dbReference type="ARBA" id="ARBA00023163"/>
    </source>
</evidence>